<feature type="region of interest" description="Disordered" evidence="3">
    <location>
        <begin position="186"/>
        <end position="410"/>
    </location>
</feature>
<evidence type="ECO:0000259" key="4">
    <source>
        <dbReference type="PROSITE" id="PS51015"/>
    </source>
</evidence>
<feature type="domain" description="YDG" evidence="4">
    <location>
        <begin position="40"/>
        <end position="197"/>
    </location>
</feature>
<dbReference type="Proteomes" id="UP001164746">
    <property type="component" value="Chromosome 8"/>
</dbReference>
<organism evidence="5 6">
    <name type="scientific">Mya arenaria</name>
    <name type="common">Soft-shell clam</name>
    <dbReference type="NCBI Taxonomy" id="6604"/>
    <lineage>
        <taxon>Eukaryota</taxon>
        <taxon>Metazoa</taxon>
        <taxon>Spiralia</taxon>
        <taxon>Lophotrochozoa</taxon>
        <taxon>Mollusca</taxon>
        <taxon>Bivalvia</taxon>
        <taxon>Autobranchia</taxon>
        <taxon>Heteroconchia</taxon>
        <taxon>Euheterodonta</taxon>
        <taxon>Imparidentia</taxon>
        <taxon>Neoheterodontei</taxon>
        <taxon>Myida</taxon>
        <taxon>Myoidea</taxon>
        <taxon>Myidae</taxon>
        <taxon>Mya</taxon>
    </lineage>
</organism>
<dbReference type="InterPro" id="IPR003105">
    <property type="entry name" value="SRA_YDG"/>
</dbReference>
<protein>
    <submittedName>
        <fullName evidence="5">UHRF1-like protein</fullName>
    </submittedName>
</protein>
<keyword evidence="1 2" id="KW-0539">Nucleus</keyword>
<evidence type="ECO:0000256" key="3">
    <source>
        <dbReference type="SAM" id="MobiDB-lite"/>
    </source>
</evidence>
<name>A0ABY7ERL5_MYAAR</name>
<keyword evidence="6" id="KW-1185">Reference proteome</keyword>
<dbReference type="SUPFAM" id="SSF88697">
    <property type="entry name" value="PUA domain-like"/>
    <property type="match status" value="1"/>
</dbReference>
<feature type="compositionally biased region" description="Basic and acidic residues" evidence="3">
    <location>
        <begin position="197"/>
        <end position="220"/>
    </location>
</feature>
<dbReference type="InterPro" id="IPR036987">
    <property type="entry name" value="SRA-YDG_sf"/>
</dbReference>
<dbReference type="EMBL" id="CP111019">
    <property type="protein sequence ID" value="WAR11774.1"/>
    <property type="molecule type" value="Genomic_DNA"/>
</dbReference>
<dbReference type="Gene3D" id="2.30.280.10">
    <property type="entry name" value="SRA-YDG"/>
    <property type="match status" value="1"/>
</dbReference>
<dbReference type="Pfam" id="PF02182">
    <property type="entry name" value="SAD_SRA"/>
    <property type="match status" value="1"/>
</dbReference>
<evidence type="ECO:0000256" key="2">
    <source>
        <dbReference type="PROSITE-ProRule" id="PRU00358"/>
    </source>
</evidence>
<sequence>DRENTREFAGKNCVNMDLSAEQRRRQNILDNKRILAEIGLINPPSVLGSEVLDDFDDDEDEENRIRRAWKPTVAGIHGGPDGAYSIALSGGYDDNIDLGECFTYTGEGGRDLKGTKTNPKNLRTAAQSKDQTLTRGNLALSRNVDTGNPVRVIRGYKLPSPFAPEEGYRYDGLYSVEKAWYTAGQSGFMDGEGLKSPTKDQTEVKKQEDDTSKPSPRDNTEMGDINDDTKATTDEMQDEDVEIKSEKEGDNDEDKHVKEEQSETTDKDPDSDDAKGVEDEQVKKDNKIDNLKSDSRKETERVKTGIEKKTEKEEHEKTNDLDDESAEEKNEIKQSITENAGAIEEENTSEVEAENGKKQDEDDIIDAGQNRDKVRKANMADKSEHNADKNDEENNREVEAENDKKQDGDA</sequence>
<evidence type="ECO:0000256" key="1">
    <source>
        <dbReference type="ARBA" id="ARBA00023242"/>
    </source>
</evidence>
<feature type="compositionally biased region" description="Acidic residues" evidence="3">
    <location>
        <begin position="343"/>
        <end position="353"/>
    </location>
</feature>
<proteinExistence type="predicted"/>
<feature type="compositionally biased region" description="Basic and acidic residues" evidence="3">
    <location>
        <begin position="378"/>
        <end position="410"/>
    </location>
</feature>
<dbReference type="PANTHER" id="PTHR14140">
    <property type="entry name" value="E3 UBIQUITIN-PROTEIN LIGASE UHRF-RELATED"/>
    <property type="match status" value="1"/>
</dbReference>
<feature type="non-terminal residue" evidence="5">
    <location>
        <position position="1"/>
    </location>
</feature>
<evidence type="ECO:0000313" key="5">
    <source>
        <dbReference type="EMBL" id="WAR11774.1"/>
    </source>
</evidence>
<dbReference type="InterPro" id="IPR045134">
    <property type="entry name" value="UHRF1/2-like"/>
</dbReference>
<dbReference type="PANTHER" id="PTHR14140:SF27">
    <property type="entry name" value="OS04G0289800 PROTEIN"/>
    <property type="match status" value="1"/>
</dbReference>
<accession>A0ABY7ERL5</accession>
<reference evidence="5" key="1">
    <citation type="submission" date="2022-11" db="EMBL/GenBank/DDBJ databases">
        <title>Centuries of genome instability and evolution in soft-shell clam transmissible cancer (bioRxiv).</title>
        <authorList>
            <person name="Hart S.F.M."/>
            <person name="Yonemitsu M.A."/>
            <person name="Giersch R.M."/>
            <person name="Beal B.F."/>
            <person name="Arriagada G."/>
            <person name="Davis B.W."/>
            <person name="Ostrander E.A."/>
            <person name="Goff S.P."/>
            <person name="Metzger M.J."/>
        </authorList>
    </citation>
    <scope>NUCLEOTIDE SEQUENCE</scope>
    <source>
        <strain evidence="5">MELC-2E11</strain>
        <tissue evidence="5">Siphon/mantle</tissue>
    </source>
</reference>
<dbReference type="SMART" id="SM00466">
    <property type="entry name" value="SRA"/>
    <property type="match status" value="1"/>
</dbReference>
<feature type="compositionally biased region" description="Basic and acidic residues" evidence="3">
    <location>
        <begin position="242"/>
        <end position="320"/>
    </location>
</feature>
<dbReference type="PROSITE" id="PS51015">
    <property type="entry name" value="YDG"/>
    <property type="match status" value="1"/>
</dbReference>
<gene>
    <name evidence="5" type="ORF">MAR_025954</name>
</gene>
<comment type="subcellular location">
    <subcellularLocation>
        <location evidence="2">Nucleus</location>
    </subcellularLocation>
</comment>
<dbReference type="InterPro" id="IPR015947">
    <property type="entry name" value="PUA-like_sf"/>
</dbReference>
<evidence type="ECO:0000313" key="6">
    <source>
        <dbReference type="Proteomes" id="UP001164746"/>
    </source>
</evidence>